<dbReference type="Pfam" id="PF08516">
    <property type="entry name" value="ADAM_CR"/>
    <property type="match status" value="1"/>
</dbReference>
<evidence type="ECO:0000313" key="10">
    <source>
        <dbReference type="EMBL" id="VTJ66619.1"/>
    </source>
</evidence>
<dbReference type="PROSITE" id="PS50215">
    <property type="entry name" value="ADAM_MEPRO"/>
    <property type="match status" value="1"/>
</dbReference>
<feature type="binding site" evidence="7">
    <location>
        <position position="1218"/>
    </location>
    <ligand>
        <name>Zn(2+)</name>
        <dbReference type="ChEBI" id="CHEBI:29105"/>
        <note>catalytic</note>
    </ligand>
</feature>
<evidence type="ECO:0000259" key="9">
    <source>
        <dbReference type="PROSITE" id="PS50215"/>
    </source>
</evidence>
<dbReference type="PANTHER" id="PTHR11905:SF34">
    <property type="entry name" value="DISINTEGRIN AND METALLOPROTEINASE DOMAIN-CONTAINING PROTEIN 29"/>
    <property type="match status" value="1"/>
</dbReference>
<feature type="binding site" evidence="7">
    <location>
        <position position="1212"/>
    </location>
    <ligand>
        <name>Zn(2+)</name>
        <dbReference type="ChEBI" id="CHEBI:29105"/>
        <note>catalytic</note>
    </ligand>
</feature>
<evidence type="ECO:0000256" key="2">
    <source>
        <dbReference type="ARBA" id="ARBA00022692"/>
    </source>
</evidence>
<dbReference type="CDD" id="cd04269">
    <property type="entry name" value="ZnMc_adamalysin_II_like"/>
    <property type="match status" value="1"/>
</dbReference>
<dbReference type="GO" id="GO:0009897">
    <property type="term" value="C:external side of plasma membrane"/>
    <property type="evidence" value="ECO:0007669"/>
    <property type="project" value="TreeGrafter"/>
</dbReference>
<dbReference type="InterPro" id="IPR001762">
    <property type="entry name" value="Disintegrin_dom"/>
</dbReference>
<evidence type="ECO:0000256" key="5">
    <source>
        <dbReference type="ARBA" id="ARBA00023157"/>
    </source>
</evidence>
<dbReference type="Pfam" id="PF01421">
    <property type="entry name" value="Reprolysin"/>
    <property type="match status" value="1"/>
</dbReference>
<dbReference type="Gene3D" id="3.40.390.10">
    <property type="entry name" value="Collagenase (Catalytic Domain)"/>
    <property type="match status" value="1"/>
</dbReference>
<comment type="caution">
    <text evidence="7">Lacks conserved residue(s) required for the propagation of feature annotation.</text>
</comment>
<evidence type="ECO:0000256" key="7">
    <source>
        <dbReference type="PROSITE-ProRule" id="PRU00276"/>
    </source>
</evidence>
<feature type="disulfide bond" evidence="6">
    <location>
        <begin position="1329"/>
        <end position="1349"/>
    </location>
</feature>
<dbReference type="InterPro" id="IPR001590">
    <property type="entry name" value="Peptidase_M12B"/>
</dbReference>
<dbReference type="InterPro" id="IPR006586">
    <property type="entry name" value="ADAM_Cys-rich"/>
</dbReference>
<comment type="subcellular location">
    <subcellularLocation>
        <location evidence="1">Membrane</location>
        <topology evidence="1">Single-pass membrane protein</topology>
    </subcellularLocation>
</comment>
<keyword evidence="2" id="KW-0812">Transmembrane</keyword>
<dbReference type="SUPFAM" id="SSF55486">
    <property type="entry name" value="Metalloproteases ('zincins'), catalytic domain"/>
    <property type="match status" value="1"/>
</dbReference>
<accession>A0A5E4BCM4</accession>
<sequence length="1544" mass="175635">MAYFSSEDEAMLQAMLRQLFQSVKEKIAGAPSLECAEKILLRLEETDENFHNYEFVKYLRQHICNTLGSMIEEEMEKCISDQNQSEESGYDTLVQHVTRRIHDSKEYKEIMHSLNNVMMVVVESMINKFEEDEIRSQERQKRIQKEKSSSYCTDNCSDGDSSFNQSYKFCQGKLQLILDQLDPGQPKEVRYDALQTLCSAPPSDVLNCENWTTLCEKLTLCLSDPDPVFSDRILKFYAQTFTLSPLYMTKEIYTNLAKYLELYFLSRENRIPTLSTGVDITNHNVICLLKKVRLLNEYQKEAPSFWIRHPEKYMEEIVESTLSLLSVKHDQNHLVSQKILDPIYFFALVDTKAMWFKKWMHAYYSRDVVLRLLEKKYKSLITTAVQQCVQYLELCETMKTDEILEHSKHCGNKQKIVYYSGQELQYIYFIHSLCILGRLLIYKQGRKLFPIKLKDKKDLLVLFTQLIYYSPSCPKMTSSPHSENYSPASMVTEVLRILCDQKECAIECLYNNTVVETLLQPVHNLMKGTETAPNCSETALIHIADILARIASVKEGLILLLYGENMNCSEEESLTGAHIIAQFSKKLLDEDISIFSGSELLPVVKGAFISVCRQIYGTCEGLQVLLPYSLHESIAKAWKKTSLMSERVPTPVQGSDSVSSVSQESQNIMAWEENLLDDLLNFAATPKGLLLLQRTGSINECVTFMFNRCAKNLQISRQKKFGYGVLVTQVASTAAGAVALQNSGFISALITELWSTLECGRDDVRVTHPRSTPVDPIDRSCQKSFLALVNLLSYPAVYELVGNQELPNKVEYSLREVPTCVIDIIDRLIILNSEAKIRSLFNYEQSHIFGLRLLSVVCCDLDTLLLLEAQYQVSRMLLHAQEENILEISENHRGFIIDGLSVERNHILVRINLVGGSSERILPPRILEKGDDPYPWPMFSSYPLPPCYLPEVTRNADIKQAQGSLFEDQPFIQNDCYYHGYVEGDPESLVSLSSCSGGFQGMLQIDNIAYEIMPKEFSTSFEHLVYKMDNEETEFLTRRSGLMQDEIACKLDFQEIDNFTLKQNSYVRWWTDVWYVRLAVVVDHTLYLHFQSNISKIQEQIFITTNVVDSIYDDIDVNVLLLGIEVWTEVNYIVVDDIQKSLSAFSQWKAKSLSPHLSHDAVHLYINSRLGGQPGKAYMHGICTKRYNCIIATHLNKSLNEFAINAAHELGHLLGMFHDADICECGQKSCIMGQDKDFATKFSNCSYSEFWKMTVQNQNCARNYVQTKDMSKRCGNGIVEEEEECDCGPLQYCAKDACCLSNCTLSKGSTCAFGLCCKDCMFLPAGEVCRQQVNECDLPEWCNGTSHKCPEDVHMQDGNLCNDRAYCHDKRCNDRNKQCKDIFGHTAMNANLNCYEKMNTRGDRFGHCGTHGSTYIKCNIPDILCGRLQCENVTLIPSLGDHSSVHRTQFNGITCWGTDFHLGMSIPDIGEVKDGTECGPERICLHRKCVPMSHLKSDCSVKTCNMRGICNSKHHCHCNDNWAPPDCKEEGSGGSVDSGPPPKR</sequence>
<evidence type="ECO:0000313" key="11">
    <source>
        <dbReference type="Proteomes" id="UP000335636"/>
    </source>
</evidence>
<keyword evidence="7" id="KW-0479">Metal-binding</keyword>
<evidence type="ECO:0000256" key="6">
    <source>
        <dbReference type="PROSITE-ProRule" id="PRU00068"/>
    </source>
</evidence>
<dbReference type="SMART" id="SM00608">
    <property type="entry name" value="ACR"/>
    <property type="match status" value="1"/>
</dbReference>
<dbReference type="InterPro" id="IPR034027">
    <property type="entry name" value="Reprolysin_adamalysin"/>
</dbReference>
<dbReference type="PROSITE" id="PS00427">
    <property type="entry name" value="DISINTEGRIN_1"/>
    <property type="match status" value="1"/>
</dbReference>
<dbReference type="Pfam" id="PF00200">
    <property type="entry name" value="Disintegrin"/>
    <property type="match status" value="1"/>
</dbReference>
<name>A0A5E4BCM4_MARMO</name>
<keyword evidence="4" id="KW-0472">Membrane</keyword>
<evidence type="ECO:0000256" key="3">
    <source>
        <dbReference type="ARBA" id="ARBA00022989"/>
    </source>
</evidence>
<dbReference type="SUPFAM" id="SSF57552">
    <property type="entry name" value="Blood coagulation inhibitor (disintegrin)"/>
    <property type="match status" value="1"/>
</dbReference>
<dbReference type="Gene3D" id="4.10.70.10">
    <property type="entry name" value="Disintegrin domain"/>
    <property type="match status" value="1"/>
</dbReference>
<dbReference type="PRINTS" id="PR00289">
    <property type="entry name" value="DISINTEGRIN"/>
</dbReference>
<feature type="binding site" evidence="7">
    <location>
        <position position="1208"/>
    </location>
    <ligand>
        <name>Zn(2+)</name>
        <dbReference type="ChEBI" id="CHEBI:29105"/>
        <note>catalytic</note>
    </ligand>
</feature>
<dbReference type="InterPro" id="IPR036436">
    <property type="entry name" value="Disintegrin_dom_sf"/>
</dbReference>
<dbReference type="Pfam" id="PF23440">
    <property type="entry name" value="BROMI_C"/>
    <property type="match status" value="1"/>
</dbReference>
<dbReference type="FunFam" id="3.40.390.10:FF:000002">
    <property type="entry name" value="Disintegrin and metalloproteinase domain-containing protein 22"/>
    <property type="match status" value="1"/>
</dbReference>
<organism evidence="10 11">
    <name type="scientific">Marmota monax</name>
    <name type="common">Woodchuck</name>
    <dbReference type="NCBI Taxonomy" id="9995"/>
    <lineage>
        <taxon>Eukaryota</taxon>
        <taxon>Metazoa</taxon>
        <taxon>Chordata</taxon>
        <taxon>Craniata</taxon>
        <taxon>Vertebrata</taxon>
        <taxon>Euteleostomi</taxon>
        <taxon>Mammalia</taxon>
        <taxon>Eutheria</taxon>
        <taxon>Euarchontoglires</taxon>
        <taxon>Glires</taxon>
        <taxon>Rodentia</taxon>
        <taxon>Sciuromorpha</taxon>
        <taxon>Sciuridae</taxon>
        <taxon>Xerinae</taxon>
        <taxon>Marmotini</taxon>
        <taxon>Marmota</taxon>
    </lineage>
</organism>
<dbReference type="GO" id="GO:0006508">
    <property type="term" value="P:proteolysis"/>
    <property type="evidence" value="ECO:0007669"/>
    <property type="project" value="InterPro"/>
</dbReference>
<gene>
    <name evidence="10" type="ORF">MONAX_5E036926</name>
</gene>
<keyword evidence="5 7" id="KW-1015">Disulfide bond</keyword>
<dbReference type="SMART" id="SM00050">
    <property type="entry name" value="DISIN"/>
    <property type="match status" value="1"/>
</dbReference>
<dbReference type="FunFam" id="4.10.70.10:FF:000001">
    <property type="entry name" value="Disintegrin and metalloproteinase domain-containing protein 22"/>
    <property type="match status" value="1"/>
</dbReference>
<comment type="caution">
    <text evidence="10">The sequence shown here is derived from an EMBL/GenBank/DDBJ whole genome shotgun (WGS) entry which is preliminary data.</text>
</comment>
<dbReference type="PANTHER" id="PTHR11905">
    <property type="entry name" value="ADAM A DISINTEGRIN AND METALLOPROTEASE DOMAIN"/>
    <property type="match status" value="1"/>
</dbReference>
<dbReference type="GO" id="GO:0046872">
    <property type="term" value="F:metal ion binding"/>
    <property type="evidence" value="ECO:0007669"/>
    <property type="project" value="UniProtKB-KW"/>
</dbReference>
<dbReference type="Proteomes" id="UP000335636">
    <property type="component" value="Unassembled WGS sequence"/>
</dbReference>
<keyword evidence="3" id="KW-1133">Transmembrane helix</keyword>
<proteinExistence type="predicted"/>
<dbReference type="PROSITE" id="PS50214">
    <property type="entry name" value="DISINTEGRIN_2"/>
    <property type="match status" value="1"/>
</dbReference>
<dbReference type="GO" id="GO:0004222">
    <property type="term" value="F:metalloendopeptidase activity"/>
    <property type="evidence" value="ECO:0007669"/>
    <property type="project" value="InterPro"/>
</dbReference>
<dbReference type="EMBL" id="CABDUW010000353">
    <property type="protein sequence ID" value="VTJ66619.1"/>
    <property type="molecule type" value="Genomic_DNA"/>
</dbReference>
<keyword evidence="7" id="KW-0862">Zinc</keyword>
<dbReference type="InterPro" id="IPR032735">
    <property type="entry name" value="BROMI_M"/>
</dbReference>
<dbReference type="InterPro" id="IPR055392">
    <property type="entry name" value="BROMI_C"/>
</dbReference>
<feature type="domain" description="Peptidase M12B" evidence="9">
    <location>
        <begin position="1074"/>
        <end position="1253"/>
    </location>
</feature>
<dbReference type="Pfam" id="PF14961">
    <property type="entry name" value="BROMI"/>
    <property type="match status" value="1"/>
</dbReference>
<dbReference type="GO" id="GO:1990913">
    <property type="term" value="C:sperm head plasma membrane"/>
    <property type="evidence" value="ECO:0007669"/>
    <property type="project" value="TreeGrafter"/>
</dbReference>
<dbReference type="InterPro" id="IPR024079">
    <property type="entry name" value="MetalloPept_cat_dom_sf"/>
</dbReference>
<protein>
    <recommendedName>
        <fullName evidence="12">Peptidase M12B domain-containing protein</fullName>
    </recommendedName>
</protein>
<evidence type="ECO:0000256" key="1">
    <source>
        <dbReference type="ARBA" id="ARBA00004167"/>
    </source>
</evidence>
<dbReference type="Pfam" id="PF23431">
    <property type="entry name" value="BROMI_N"/>
    <property type="match status" value="1"/>
</dbReference>
<dbReference type="InterPro" id="IPR018358">
    <property type="entry name" value="Disintegrin_CS"/>
</dbReference>
<feature type="domain" description="Disintegrin" evidence="8">
    <location>
        <begin position="1271"/>
        <end position="1357"/>
    </location>
</feature>
<reference evidence="10" key="1">
    <citation type="submission" date="2019-04" db="EMBL/GenBank/DDBJ databases">
        <authorList>
            <person name="Alioto T."/>
            <person name="Alioto T."/>
        </authorList>
    </citation>
    <scope>NUCLEOTIDE SEQUENCE [LARGE SCALE GENOMIC DNA]</scope>
</reference>
<keyword evidence="11" id="KW-1185">Reference proteome</keyword>
<feature type="disulfide bond" evidence="7">
    <location>
        <begin position="1225"/>
        <end position="1230"/>
    </location>
</feature>
<dbReference type="InterPro" id="IPR055391">
    <property type="entry name" value="BROMI_N"/>
</dbReference>
<evidence type="ECO:0008006" key="12">
    <source>
        <dbReference type="Google" id="ProtNLM"/>
    </source>
</evidence>
<evidence type="ECO:0000256" key="4">
    <source>
        <dbReference type="ARBA" id="ARBA00023136"/>
    </source>
</evidence>
<feature type="active site" evidence="7">
    <location>
        <position position="1209"/>
    </location>
</feature>
<dbReference type="GO" id="GO:0008584">
    <property type="term" value="P:male gonad development"/>
    <property type="evidence" value="ECO:0007669"/>
    <property type="project" value="TreeGrafter"/>
</dbReference>
<evidence type="ECO:0000259" key="8">
    <source>
        <dbReference type="PROSITE" id="PS50214"/>
    </source>
</evidence>